<keyword evidence="14" id="KW-1185">Reference proteome</keyword>
<dbReference type="SUPFAM" id="SSF53738">
    <property type="entry name" value="Phosphoglucomutase, first 3 domains"/>
    <property type="match status" value="2"/>
</dbReference>
<evidence type="ECO:0000313" key="13">
    <source>
        <dbReference type="EMBL" id="ADI02681.1"/>
    </source>
</evidence>
<dbReference type="InterPro" id="IPR005846">
    <property type="entry name" value="A-D-PHexomutase_a/b/a-III"/>
</dbReference>
<dbReference type="Pfam" id="PF02879">
    <property type="entry name" value="PGM_PMM_II"/>
    <property type="match status" value="1"/>
</dbReference>
<dbReference type="Proteomes" id="UP000000378">
    <property type="component" value="Chromosome"/>
</dbReference>
<dbReference type="GO" id="GO:0008973">
    <property type="term" value="F:phosphopentomutase activity"/>
    <property type="evidence" value="ECO:0007669"/>
    <property type="project" value="TreeGrafter"/>
</dbReference>
<evidence type="ECO:0000256" key="4">
    <source>
        <dbReference type="ARBA" id="ARBA00012728"/>
    </source>
</evidence>
<dbReference type="GO" id="GO:0005975">
    <property type="term" value="P:carbohydrate metabolic process"/>
    <property type="evidence" value="ECO:0007669"/>
    <property type="project" value="InterPro"/>
</dbReference>
<name>D7CPQ3_SYNLT</name>
<dbReference type="Gene3D" id="3.40.120.10">
    <property type="entry name" value="Alpha-D-Glucose-1,6-Bisphosphate, subunit A, domain 3"/>
    <property type="match status" value="3"/>
</dbReference>
<evidence type="ECO:0000259" key="11">
    <source>
        <dbReference type="Pfam" id="PF02879"/>
    </source>
</evidence>
<evidence type="ECO:0000256" key="7">
    <source>
        <dbReference type="ARBA" id="ARBA00022842"/>
    </source>
</evidence>
<evidence type="ECO:0000256" key="5">
    <source>
        <dbReference type="ARBA" id="ARBA00022553"/>
    </source>
</evidence>
<proteinExistence type="inferred from homology"/>
<dbReference type="Pfam" id="PF02880">
    <property type="entry name" value="PGM_PMM_III"/>
    <property type="match status" value="1"/>
</dbReference>
<dbReference type="KEGG" id="slp:Slip_1929"/>
<evidence type="ECO:0000259" key="10">
    <source>
        <dbReference type="Pfam" id="PF02878"/>
    </source>
</evidence>
<comment type="cofactor">
    <cofactor evidence="2">
        <name>Mg(2+)</name>
        <dbReference type="ChEBI" id="CHEBI:18420"/>
    </cofactor>
</comment>
<dbReference type="InterPro" id="IPR036900">
    <property type="entry name" value="A-D-PHexomutase_C_sf"/>
</dbReference>
<evidence type="ECO:0000259" key="9">
    <source>
        <dbReference type="Pfam" id="PF00408"/>
    </source>
</evidence>
<keyword evidence="7" id="KW-0460">Magnesium</keyword>
<evidence type="ECO:0000313" key="14">
    <source>
        <dbReference type="Proteomes" id="UP000000378"/>
    </source>
</evidence>
<dbReference type="PANTHER" id="PTHR45745:SF1">
    <property type="entry name" value="PHOSPHOGLUCOMUTASE 2B-RELATED"/>
    <property type="match status" value="1"/>
</dbReference>
<evidence type="ECO:0000256" key="2">
    <source>
        <dbReference type="ARBA" id="ARBA00001946"/>
    </source>
</evidence>
<dbReference type="RefSeq" id="WP_013176083.1">
    <property type="nucleotide sequence ID" value="NC_014220.1"/>
</dbReference>
<dbReference type="STRING" id="643648.Slip_1929"/>
<feature type="domain" description="Alpha-D-phosphohexomutase alpha/beta/alpha" evidence="11">
    <location>
        <begin position="165"/>
        <end position="265"/>
    </location>
</feature>
<dbReference type="Pfam" id="PF00408">
    <property type="entry name" value="PGM_PMM_IV"/>
    <property type="match status" value="1"/>
</dbReference>
<dbReference type="GO" id="GO:0006166">
    <property type="term" value="P:purine ribonucleoside salvage"/>
    <property type="evidence" value="ECO:0007669"/>
    <property type="project" value="TreeGrafter"/>
</dbReference>
<dbReference type="EC" id="5.4.2.2" evidence="4"/>
<organism evidence="13 14">
    <name type="scientific">Syntrophothermus lipocalidus (strain DSM 12680 / TGB-C1)</name>
    <dbReference type="NCBI Taxonomy" id="643648"/>
    <lineage>
        <taxon>Bacteria</taxon>
        <taxon>Bacillati</taxon>
        <taxon>Bacillota</taxon>
        <taxon>Clostridia</taxon>
        <taxon>Eubacteriales</taxon>
        <taxon>Syntrophomonadaceae</taxon>
        <taxon>Syntrophothermus</taxon>
    </lineage>
</organism>
<dbReference type="AlphaFoldDB" id="D7CPQ3"/>
<dbReference type="InterPro" id="IPR016055">
    <property type="entry name" value="A-D-PHexomutase_a/b/a-I/II/III"/>
</dbReference>
<evidence type="ECO:0000259" key="12">
    <source>
        <dbReference type="Pfam" id="PF02880"/>
    </source>
</evidence>
<protein>
    <recommendedName>
        <fullName evidence="4">phosphoglucomutase (alpha-D-glucose-1,6-bisphosphate-dependent)</fullName>
        <ecNumber evidence="4">5.4.2.2</ecNumber>
    </recommendedName>
</protein>
<feature type="domain" description="Alpha-D-phosphohexomutase alpha/beta/alpha" evidence="10">
    <location>
        <begin position="4"/>
        <end position="136"/>
    </location>
</feature>
<keyword evidence="8" id="KW-0413">Isomerase</keyword>
<feature type="domain" description="Alpha-D-phosphohexomutase alpha/beta/alpha" evidence="12">
    <location>
        <begin position="270"/>
        <end position="381"/>
    </location>
</feature>
<dbReference type="InterPro" id="IPR005845">
    <property type="entry name" value="A-D-PHexomutase_a/b/a-II"/>
</dbReference>
<dbReference type="Gene3D" id="3.30.310.50">
    <property type="entry name" value="Alpha-D-phosphohexomutase, C-terminal domain"/>
    <property type="match status" value="1"/>
</dbReference>
<dbReference type="PANTHER" id="PTHR45745">
    <property type="entry name" value="PHOSPHOMANNOMUTASE 45A"/>
    <property type="match status" value="1"/>
</dbReference>
<gene>
    <name evidence="13" type="ordered locus">Slip_1929</name>
</gene>
<sequence length="476" mass="52287">MSRIRFGPEGWKAVLAEEFTFANVKALTQGIAAYLNSNNLGKKGVVVGYDSRFLGDKIARAVARVLVANGIKVFLLRRPVPTPVVAFAVRERATGGALVVAGGSCPYEYQGLKFIPEYAGAAMPAVAEEIQAETDRVLECRKVYELSLEEGGKLGLVEEIEVENDYLRHLSRMVNPEIFKEGQLKVVVDPMFGAAVGCLDRCLEAFGCEVRVVHGYRDVLFGGLRPEPVDTSLDDLKRAVRAYEADLGLALDGEGGRLGVVDETGEFLTPNRVLCLVLDHLLKTRSFRGPVARTAATTRVLDRIAKKNGLGVNETPLGFHYIGECLRERGCMLGGDEEGGLSVLGHVPCKDGILAGLLVAEMVAFAQKSLSEIYGQFTEEYGRTENQRLDFCYREQDRERVTARLQEFSPKAIAGVKVEKTLSVEGKKFVMEDGSWVLVRNPETRPVVSVYIEAQDRVRLADIQREIQNALGLSSQ</sequence>
<evidence type="ECO:0000256" key="6">
    <source>
        <dbReference type="ARBA" id="ARBA00022723"/>
    </source>
</evidence>
<feature type="domain" description="Alpha-D-phosphohexomutase C-terminal" evidence="9">
    <location>
        <begin position="410"/>
        <end position="468"/>
    </location>
</feature>
<keyword evidence="6" id="KW-0479">Metal-binding</keyword>
<dbReference type="EMBL" id="CP002048">
    <property type="protein sequence ID" value="ADI02681.1"/>
    <property type="molecule type" value="Genomic_DNA"/>
</dbReference>
<comment type="similarity">
    <text evidence="3">Belongs to the phosphohexose mutase family.</text>
</comment>
<dbReference type="GO" id="GO:0004614">
    <property type="term" value="F:phosphoglucomutase activity"/>
    <property type="evidence" value="ECO:0007669"/>
    <property type="project" value="UniProtKB-EC"/>
</dbReference>
<dbReference type="Pfam" id="PF02878">
    <property type="entry name" value="PGM_PMM_I"/>
    <property type="match status" value="1"/>
</dbReference>
<dbReference type="eggNOG" id="COG1109">
    <property type="taxonomic scope" value="Bacteria"/>
</dbReference>
<evidence type="ECO:0000256" key="1">
    <source>
        <dbReference type="ARBA" id="ARBA00000443"/>
    </source>
</evidence>
<dbReference type="SUPFAM" id="SSF55957">
    <property type="entry name" value="Phosphoglucomutase, C-terminal domain"/>
    <property type="match status" value="1"/>
</dbReference>
<reference evidence="14" key="1">
    <citation type="journal article" date="2010" name="Stand. Genomic Sci.">
        <title>Complete genome sequence of Syntrophothermus lipocalidus type strain (TGB-C1T).</title>
        <authorList>
            <consortium name="US DOE Joint Genome Institute (JGI-PGF)"/>
            <person name="Djao O."/>
            <person name="Zhang X."/>
            <person name="Lucas S."/>
            <person name="Lapidus A."/>
            <person name="Glavina Del Rio T."/>
            <person name="Nolan M."/>
            <person name="Tice H."/>
            <person name="Cheng J."/>
            <person name="Han C."/>
            <person name="Tapia R."/>
            <person name="Goodwin L."/>
            <person name="Pitluck S."/>
            <person name="Liolios K."/>
            <person name="Ivanova N."/>
            <person name="Mavromatis K."/>
            <person name="Mikhailova N."/>
            <person name="Ovchinnikova G."/>
            <person name="Pati A."/>
            <person name="Brambilla E."/>
            <person name="Chen A."/>
            <person name="Palaniappan K."/>
            <person name="Land M."/>
            <person name="Hauser L."/>
            <person name="Chang Y."/>
            <person name="Jeffries C."/>
            <person name="Rohde M."/>
            <person name="Sikorski J."/>
            <person name="Spring S."/>
            <person name="Goker M."/>
            <person name="Detter J."/>
            <person name="Woyke T."/>
            <person name="Bristow J."/>
            <person name="Eisen J."/>
            <person name="Markowitz V."/>
            <person name="Hugenholtz P."/>
            <person name="Kyrpides N."/>
            <person name="Klenk H."/>
        </authorList>
    </citation>
    <scope>NUCLEOTIDE SEQUENCE [LARGE SCALE GENOMIC DNA]</scope>
    <source>
        <strain evidence="14">DSM 12680 / TGB-C1</strain>
    </source>
</reference>
<keyword evidence="5" id="KW-0597">Phosphoprotein</keyword>
<dbReference type="GO" id="GO:0046872">
    <property type="term" value="F:metal ion binding"/>
    <property type="evidence" value="ECO:0007669"/>
    <property type="project" value="UniProtKB-KW"/>
</dbReference>
<dbReference type="InterPro" id="IPR005843">
    <property type="entry name" value="A-D-PHexomutase_C"/>
</dbReference>
<dbReference type="InterPro" id="IPR005844">
    <property type="entry name" value="A-D-PHexomutase_a/b/a-I"/>
</dbReference>
<reference evidence="13 14" key="2">
    <citation type="journal article" date="2010" name="Stand. Genomic Sci.">
        <title>Complete genome sequence of Syntrophothermus lipocalidus type strain (TGB-C1).</title>
        <authorList>
            <person name="Djao O.D."/>
            <person name="Zhang X."/>
            <person name="Lucas S."/>
            <person name="Lapidus A."/>
            <person name="Del Rio T.G."/>
            <person name="Nolan M."/>
            <person name="Tice H."/>
            <person name="Cheng J.F."/>
            <person name="Han C."/>
            <person name="Tapia R."/>
            <person name="Goodwin L."/>
            <person name="Pitluck S."/>
            <person name="Liolios K."/>
            <person name="Ivanova N."/>
            <person name="Mavromatis K."/>
            <person name="Mikhailova N."/>
            <person name="Ovchinnikova G."/>
            <person name="Pati A."/>
            <person name="Brambilla E."/>
            <person name="Chen A."/>
            <person name="Palaniappan K."/>
            <person name="Land M."/>
            <person name="Hauser L."/>
            <person name="Chang Y.J."/>
            <person name="Jeffries C.D."/>
            <person name="Rohde M."/>
            <person name="Sikorski J."/>
            <person name="Spring S."/>
            <person name="Goker M."/>
            <person name="Detter J.C."/>
            <person name="Woyke T."/>
            <person name="Bristow J."/>
            <person name="Eisen J.A."/>
            <person name="Markowitz V."/>
            <person name="Hugenholtz P."/>
            <person name="Kyrpides N.C."/>
            <person name="Klenk H.P."/>
        </authorList>
    </citation>
    <scope>NUCLEOTIDE SEQUENCE [LARGE SCALE GENOMIC DNA]</scope>
    <source>
        <strain evidence="14">DSM 12680 / TGB-C1</strain>
    </source>
</reference>
<evidence type="ECO:0000256" key="8">
    <source>
        <dbReference type="ARBA" id="ARBA00023235"/>
    </source>
</evidence>
<evidence type="ECO:0000256" key="3">
    <source>
        <dbReference type="ARBA" id="ARBA00010231"/>
    </source>
</evidence>
<dbReference type="HOGENOM" id="CLU_016950_7_1_9"/>
<comment type="catalytic activity">
    <reaction evidence="1">
        <text>alpha-D-glucose 1-phosphate = alpha-D-glucose 6-phosphate</text>
        <dbReference type="Rhea" id="RHEA:23536"/>
        <dbReference type="ChEBI" id="CHEBI:58225"/>
        <dbReference type="ChEBI" id="CHEBI:58601"/>
        <dbReference type="EC" id="5.4.2.2"/>
    </reaction>
</comment>
<accession>D7CPQ3</accession>